<evidence type="ECO:0000313" key="1">
    <source>
        <dbReference type="EMBL" id="MBB4837257.1"/>
    </source>
</evidence>
<evidence type="ECO:0008006" key="3">
    <source>
        <dbReference type="Google" id="ProtNLM"/>
    </source>
</evidence>
<dbReference type="EMBL" id="JACHLN010000001">
    <property type="protein sequence ID" value="MBB4837257.1"/>
    <property type="molecule type" value="Genomic_DNA"/>
</dbReference>
<proteinExistence type="predicted"/>
<name>A0A7W7NQY9_9SPHN</name>
<dbReference type="AlphaFoldDB" id="A0A7W7NQY9"/>
<protein>
    <recommendedName>
        <fullName evidence="3">MerR family transcriptional regulator</fullName>
    </recommendedName>
</protein>
<dbReference type="Proteomes" id="UP000575241">
    <property type="component" value="Unassembled WGS sequence"/>
</dbReference>
<evidence type="ECO:0000313" key="2">
    <source>
        <dbReference type="Proteomes" id="UP000575241"/>
    </source>
</evidence>
<organism evidence="1 2">
    <name type="scientific">Sphingomonas kyeonggiensis</name>
    <dbReference type="NCBI Taxonomy" id="1268553"/>
    <lineage>
        <taxon>Bacteria</taxon>
        <taxon>Pseudomonadati</taxon>
        <taxon>Pseudomonadota</taxon>
        <taxon>Alphaproteobacteria</taxon>
        <taxon>Sphingomonadales</taxon>
        <taxon>Sphingomonadaceae</taxon>
        <taxon>Sphingomonas</taxon>
    </lineage>
</organism>
<reference evidence="1 2" key="1">
    <citation type="submission" date="2020-08" db="EMBL/GenBank/DDBJ databases">
        <title>Functional genomics of gut bacteria from endangered species of beetles.</title>
        <authorList>
            <person name="Carlos-Shanley C."/>
        </authorList>
    </citation>
    <scope>NUCLEOTIDE SEQUENCE [LARGE SCALE GENOMIC DNA]</scope>
    <source>
        <strain evidence="1 2">S00224</strain>
    </source>
</reference>
<gene>
    <name evidence="1" type="ORF">HNP52_000308</name>
</gene>
<comment type="caution">
    <text evidence="1">The sequence shown here is derived from an EMBL/GenBank/DDBJ whole genome shotgun (WGS) entry which is preliminary data.</text>
</comment>
<dbReference type="RefSeq" id="WP_184161510.1">
    <property type="nucleotide sequence ID" value="NZ_JACHLN010000001.1"/>
</dbReference>
<sequence>MPGAERSEYTLPFPPAGLTRPMALAYTGAAETKLKDWERRGLVRFRAIGPNGAKITQRAQLDEALNLEFAGVAEDMEFPD</sequence>
<keyword evidence="2" id="KW-1185">Reference proteome</keyword>
<accession>A0A7W7NQY9</accession>